<evidence type="ECO:0000256" key="19">
    <source>
        <dbReference type="ARBA" id="ARBA00031847"/>
    </source>
</evidence>
<dbReference type="SMART" id="SM00559">
    <property type="entry name" value="Ku78"/>
    <property type="match status" value="1"/>
</dbReference>
<dbReference type="FunFam" id="3.40.50.410:FF:000073">
    <property type="entry name" value="ATP-dependent DNA helicase II subunit 2"/>
    <property type="match status" value="1"/>
</dbReference>
<dbReference type="OrthoDB" id="30826at2759"/>
<dbReference type="PANTHER" id="PTHR12604">
    <property type="entry name" value="KU AUTOANTIGEN DNA HELICASE"/>
    <property type="match status" value="1"/>
</dbReference>
<evidence type="ECO:0000256" key="9">
    <source>
        <dbReference type="ARBA" id="ARBA00022763"/>
    </source>
</evidence>
<keyword evidence="12" id="KW-0067">ATP-binding</keyword>
<keyword evidence="15" id="KW-0233">DNA recombination</keyword>
<accession>A0A0G2HUG9</accession>
<dbReference type="InterPro" id="IPR005161">
    <property type="entry name" value="Ku_N"/>
</dbReference>
<keyword evidence="13" id="KW-0779">Telomere</keyword>
<dbReference type="PROSITE" id="PS50234">
    <property type="entry name" value="VWFA"/>
    <property type="match status" value="1"/>
</dbReference>
<evidence type="ECO:0000256" key="2">
    <source>
        <dbReference type="ARBA" id="ARBA00004574"/>
    </source>
</evidence>
<dbReference type="Gene3D" id="3.40.50.410">
    <property type="entry name" value="von Willebrand factor, type A domain"/>
    <property type="match status" value="1"/>
</dbReference>
<evidence type="ECO:0000259" key="22">
    <source>
        <dbReference type="PROSITE" id="PS50234"/>
    </source>
</evidence>
<dbReference type="GO" id="GO:0016787">
    <property type="term" value="F:hydrolase activity"/>
    <property type="evidence" value="ECO:0007669"/>
    <property type="project" value="UniProtKB-KW"/>
</dbReference>
<keyword evidence="7" id="KW-0158">Chromosome</keyword>
<evidence type="ECO:0000256" key="18">
    <source>
        <dbReference type="ARBA" id="ARBA00024890"/>
    </source>
</evidence>
<evidence type="ECO:0000256" key="12">
    <source>
        <dbReference type="ARBA" id="ARBA00022840"/>
    </source>
</evidence>
<dbReference type="Pfam" id="PF08785">
    <property type="entry name" value="Ku_PK_bind"/>
    <property type="match status" value="1"/>
</dbReference>
<comment type="catalytic activity">
    <reaction evidence="20">
        <text>ATP + H2O = ADP + phosphate + H(+)</text>
        <dbReference type="Rhea" id="RHEA:13065"/>
        <dbReference type="ChEBI" id="CHEBI:15377"/>
        <dbReference type="ChEBI" id="CHEBI:15378"/>
        <dbReference type="ChEBI" id="CHEBI:30616"/>
        <dbReference type="ChEBI" id="CHEBI:43474"/>
        <dbReference type="ChEBI" id="CHEBI:456216"/>
        <dbReference type="EC" id="3.6.4.12"/>
    </reaction>
</comment>
<dbReference type="CDD" id="cd00873">
    <property type="entry name" value="KU80"/>
    <property type="match status" value="1"/>
</dbReference>
<dbReference type="FunFam" id="1.25.40.240:FF:000002">
    <property type="entry name" value="ATP-dependent DNA helicase II subunit 2"/>
    <property type="match status" value="1"/>
</dbReference>
<feature type="region of interest" description="Disordered" evidence="21">
    <location>
        <begin position="562"/>
        <end position="586"/>
    </location>
</feature>
<dbReference type="EC" id="3.6.4.12" evidence="5"/>
<evidence type="ECO:0000256" key="14">
    <source>
        <dbReference type="ARBA" id="ARBA00023125"/>
    </source>
</evidence>
<keyword evidence="11 23" id="KW-0347">Helicase</keyword>
<evidence type="ECO:0000256" key="3">
    <source>
        <dbReference type="ARBA" id="ARBA00007726"/>
    </source>
</evidence>
<dbReference type="InterPro" id="IPR024193">
    <property type="entry name" value="Ku80"/>
</dbReference>
<evidence type="ECO:0000313" key="24">
    <source>
        <dbReference type="Proteomes" id="UP000034164"/>
    </source>
</evidence>
<dbReference type="InterPro" id="IPR006164">
    <property type="entry name" value="DNA_bd_Ku70/Ku80"/>
</dbReference>
<evidence type="ECO:0000256" key="17">
    <source>
        <dbReference type="ARBA" id="ARBA00023242"/>
    </source>
</evidence>
<evidence type="ECO:0000256" key="5">
    <source>
        <dbReference type="ARBA" id="ARBA00012551"/>
    </source>
</evidence>
<evidence type="ECO:0000313" key="23">
    <source>
        <dbReference type="EMBL" id="KKZ61708.1"/>
    </source>
</evidence>
<name>A0A0G2HUG9_9EURO</name>
<dbReference type="PIRSF" id="PIRSF016570">
    <property type="entry name" value="Ku80"/>
    <property type="match status" value="1"/>
</dbReference>
<dbReference type="GO" id="GO:0000723">
    <property type="term" value="P:telomere maintenance"/>
    <property type="evidence" value="ECO:0007669"/>
    <property type="project" value="InterPro"/>
</dbReference>
<evidence type="ECO:0000256" key="10">
    <source>
        <dbReference type="ARBA" id="ARBA00022801"/>
    </source>
</evidence>
<dbReference type="EMBL" id="LCZI01001248">
    <property type="protein sequence ID" value="KKZ61708.1"/>
    <property type="molecule type" value="Genomic_DNA"/>
</dbReference>
<dbReference type="Pfam" id="PF02735">
    <property type="entry name" value="Ku"/>
    <property type="match status" value="1"/>
</dbReference>
<evidence type="ECO:0000256" key="7">
    <source>
        <dbReference type="ARBA" id="ARBA00022454"/>
    </source>
</evidence>
<keyword evidence="14" id="KW-0238">DNA-binding</keyword>
<dbReference type="InterPro" id="IPR036494">
    <property type="entry name" value="Ku_C_sf"/>
</dbReference>
<dbReference type="PANTHER" id="PTHR12604:SF4">
    <property type="entry name" value="X-RAY REPAIR CROSS-COMPLEMENTING PROTEIN 5"/>
    <property type="match status" value="1"/>
</dbReference>
<comment type="function">
    <text evidence="18">Single-stranded DNA-dependent ATP-dependent helicase. Involved in non-homologous end joining (NHEJ) DNA double strand break repair. DNA-binding is sequence-independent but has a high affinity to nicks in double-stranded DNA and to the ends of duplex DNA. Binds to naturally occurring chromosomal ends, and therefore provides chromosomal end protection. Required also for telomere recombination to repair telomeric ends in the absence of telomerase. KU70, of the KU70/KU80 heterodimer, binds to the stem loop of TLC1, the RNA component of telomerase. Involved in telomere maintenance. Interacts with telomeric repeats and subtelomeric sequences thereby controlling telomere length and protecting against subtelomeric rearrangement. Maintains telomeric chromatin, which is involved in silencing the expression of genes located at the telomere. Required for mating-type switching.</text>
</comment>
<evidence type="ECO:0000256" key="13">
    <source>
        <dbReference type="ARBA" id="ARBA00022895"/>
    </source>
</evidence>
<evidence type="ECO:0000256" key="4">
    <source>
        <dbReference type="ARBA" id="ARBA00011584"/>
    </source>
</evidence>
<dbReference type="AlphaFoldDB" id="A0A0G2HUG9"/>
<dbReference type="FunFam" id="1.10.1600.10:FF:000002">
    <property type="entry name" value="X-ray repair cross-complementing protein 5"/>
    <property type="match status" value="1"/>
</dbReference>
<dbReference type="GO" id="GO:0003690">
    <property type="term" value="F:double-stranded DNA binding"/>
    <property type="evidence" value="ECO:0007669"/>
    <property type="project" value="TreeGrafter"/>
</dbReference>
<dbReference type="InterPro" id="IPR002035">
    <property type="entry name" value="VWF_A"/>
</dbReference>
<comment type="caution">
    <text evidence="23">The sequence shown here is derived from an EMBL/GenBank/DDBJ whole genome shotgun (WGS) entry which is preliminary data.</text>
</comment>
<evidence type="ECO:0000256" key="16">
    <source>
        <dbReference type="ARBA" id="ARBA00023204"/>
    </source>
</evidence>
<keyword evidence="17" id="KW-0539">Nucleus</keyword>
<keyword evidence="10" id="KW-0378">Hydrolase</keyword>
<feature type="region of interest" description="Disordered" evidence="21">
    <location>
        <begin position="267"/>
        <end position="302"/>
    </location>
</feature>
<dbReference type="Pfam" id="PF03731">
    <property type="entry name" value="Ku_N"/>
    <property type="match status" value="1"/>
</dbReference>
<protein>
    <recommendedName>
        <fullName evidence="6">ATP-dependent DNA helicase II subunit 2</fullName>
        <ecNumber evidence="5">3.6.4.12</ecNumber>
    </recommendedName>
    <alternativeName>
        <fullName evidence="19">ATP-dependent DNA helicase II subunit Ku80</fullName>
    </alternativeName>
</protein>
<dbReference type="GO" id="GO:0003684">
    <property type="term" value="F:damaged DNA binding"/>
    <property type="evidence" value="ECO:0007669"/>
    <property type="project" value="InterPro"/>
</dbReference>
<keyword evidence="16" id="KW-0234">DNA repair</keyword>
<evidence type="ECO:0000256" key="11">
    <source>
        <dbReference type="ARBA" id="ARBA00022806"/>
    </source>
</evidence>
<dbReference type="Proteomes" id="UP000034164">
    <property type="component" value="Unassembled WGS sequence"/>
</dbReference>
<comment type="subunit">
    <text evidence="4">Heterodimer of Ku70 and Ku80.</text>
</comment>
<sequence length="754" mass="84299">MADKEATVYIVDVGRSMGECHHGRAISDLEWAMQYVWDKITTTVATGRKTAALGVIGLKTDDSNNPLWEKGEEESYANLSVFQGISQILMPQIRDLRELIKPSHTTEGDAISSLILAIEMIVRYCKKLKYKRKIVLVTDGTGVMDTDGIEGIVSKINEENIELVILGVDFDDPEYGFKEEDKDSLKAKNENHLKQLVEDCEGIYGTLEHAISEMEIPRTKAVRSMPTFKGDLRLGDPEQYSSALTIQVERYYRTYAARPPAASSFVPSSVLAEGQETTQSSATLEAKEPSQEQGARAASLTSVRNARTYQVDDKEAVGGKRDVERDELAKGYEYGRTAVHITESDENITKLETDAALEFIGFIPSDNYERYMNMSTSNIIIAQKTNNKAILALSSIIHALFELECYAVGRLVPKAGKSPSVVILAPSIEPDYECLLEVQLPFAEDVRSYRFPPLDKVVTVSGKTVTEHRNLPSDNLLSRMAEYVDSMGLTEKDEDGEIVEAMPIEDSFSPLLHRIDQAIRWRAVHPSEPLPPVPETLQKLSRQPDTLQAQSKNTLTKLIAASDVKKVPPKAKGRKRDRDTDKPLSGLNVEELLQTEKRVKISADNAIPEFKQSLASSQDLDAVKEAVKQMSTIIENQIRHSLGDANYDRAVEGLGTMKEELVAFEEPALYNAFIRSLKAKLLGNDLGGDRREMWWYIRKNRLGLIDKKLSELSDVTEEEARAVSHHFLCRILHPSNRKAVSDIYIVFVRKMSNG</sequence>
<dbReference type="InterPro" id="IPR014893">
    <property type="entry name" value="Ku_PK_bind"/>
</dbReference>
<comment type="similarity">
    <text evidence="3">Belongs to the ku80 family.</text>
</comment>
<dbReference type="SUPFAM" id="SSF100939">
    <property type="entry name" value="SPOC domain-like"/>
    <property type="match status" value="1"/>
</dbReference>
<dbReference type="Gene3D" id="1.10.1600.10">
    <property type="match status" value="1"/>
</dbReference>
<dbReference type="GO" id="GO:0006310">
    <property type="term" value="P:DNA recombination"/>
    <property type="evidence" value="ECO:0007669"/>
    <property type="project" value="UniProtKB-KW"/>
</dbReference>
<keyword evidence="9" id="KW-0227">DNA damage</keyword>
<dbReference type="GO" id="GO:0005524">
    <property type="term" value="F:ATP binding"/>
    <property type="evidence" value="ECO:0007669"/>
    <property type="project" value="UniProtKB-KW"/>
</dbReference>
<dbReference type="SUPFAM" id="SSF53300">
    <property type="entry name" value="vWA-like"/>
    <property type="match status" value="1"/>
</dbReference>
<evidence type="ECO:0000256" key="20">
    <source>
        <dbReference type="ARBA" id="ARBA00047995"/>
    </source>
</evidence>
<dbReference type="GO" id="GO:0003678">
    <property type="term" value="F:DNA helicase activity"/>
    <property type="evidence" value="ECO:0007669"/>
    <property type="project" value="UniProtKB-EC"/>
</dbReference>
<dbReference type="FunFam" id="2.40.290.10:FF:000008">
    <property type="entry name" value="ATP-dependent DNA helicase II subunit 2"/>
    <property type="match status" value="1"/>
</dbReference>
<organism evidence="23 24">
    <name type="scientific">[Emmonsia] crescens</name>
    <dbReference type="NCBI Taxonomy" id="73230"/>
    <lineage>
        <taxon>Eukaryota</taxon>
        <taxon>Fungi</taxon>
        <taxon>Dikarya</taxon>
        <taxon>Ascomycota</taxon>
        <taxon>Pezizomycotina</taxon>
        <taxon>Eurotiomycetes</taxon>
        <taxon>Eurotiomycetidae</taxon>
        <taxon>Onygenales</taxon>
        <taxon>Ajellomycetaceae</taxon>
        <taxon>Emergomyces</taxon>
    </lineage>
</organism>
<gene>
    <name evidence="23" type="ORF">EMCG_03737</name>
</gene>
<dbReference type="VEuPathDB" id="FungiDB:EMCG_03737"/>
<evidence type="ECO:0000256" key="1">
    <source>
        <dbReference type="ARBA" id="ARBA00004123"/>
    </source>
</evidence>
<feature type="domain" description="VWFA" evidence="22">
    <location>
        <begin position="6"/>
        <end position="214"/>
    </location>
</feature>
<dbReference type="SUPFAM" id="SSF101420">
    <property type="entry name" value="C-terminal domain of Ku80"/>
    <property type="match status" value="1"/>
</dbReference>
<dbReference type="Gene3D" id="2.40.290.10">
    <property type="match status" value="1"/>
</dbReference>
<evidence type="ECO:0000256" key="21">
    <source>
        <dbReference type="SAM" id="MobiDB-lite"/>
    </source>
</evidence>
<keyword evidence="8" id="KW-0547">Nucleotide-binding</keyword>
<proteinExistence type="inferred from homology"/>
<evidence type="ECO:0000256" key="15">
    <source>
        <dbReference type="ARBA" id="ARBA00023172"/>
    </source>
</evidence>
<dbReference type="GO" id="GO:0043564">
    <property type="term" value="C:Ku70:Ku80 complex"/>
    <property type="evidence" value="ECO:0007669"/>
    <property type="project" value="InterPro"/>
</dbReference>
<dbReference type="GO" id="GO:0006303">
    <property type="term" value="P:double-strand break repair via nonhomologous end joining"/>
    <property type="evidence" value="ECO:0007669"/>
    <property type="project" value="InterPro"/>
</dbReference>
<dbReference type="GO" id="GO:0042162">
    <property type="term" value="F:telomeric DNA binding"/>
    <property type="evidence" value="ECO:0007669"/>
    <property type="project" value="InterPro"/>
</dbReference>
<evidence type="ECO:0000256" key="8">
    <source>
        <dbReference type="ARBA" id="ARBA00022741"/>
    </source>
</evidence>
<dbReference type="Gene3D" id="1.25.40.240">
    <property type="entry name" value="Ku, C-terminal domain"/>
    <property type="match status" value="1"/>
</dbReference>
<dbReference type="InterPro" id="IPR016194">
    <property type="entry name" value="SPOC-like_C_dom_sf"/>
</dbReference>
<comment type="subcellular location">
    <subcellularLocation>
        <location evidence="2">Chromosome</location>
        <location evidence="2">Telomere</location>
    </subcellularLocation>
    <subcellularLocation>
        <location evidence="1">Nucleus</location>
    </subcellularLocation>
</comment>
<reference evidence="24" key="1">
    <citation type="journal article" date="2015" name="PLoS Genet.">
        <title>The dynamic genome and transcriptome of the human fungal pathogen Blastomyces and close relative Emmonsia.</title>
        <authorList>
            <person name="Munoz J.F."/>
            <person name="Gauthier G.M."/>
            <person name="Desjardins C.A."/>
            <person name="Gallo J.E."/>
            <person name="Holder J."/>
            <person name="Sullivan T.D."/>
            <person name="Marty A.J."/>
            <person name="Carmen J.C."/>
            <person name="Chen Z."/>
            <person name="Ding L."/>
            <person name="Gujja S."/>
            <person name="Magrini V."/>
            <person name="Misas E."/>
            <person name="Mitreva M."/>
            <person name="Priest M."/>
            <person name="Saif S."/>
            <person name="Whiston E.A."/>
            <person name="Young S."/>
            <person name="Zeng Q."/>
            <person name="Goldman W.E."/>
            <person name="Mardis E.R."/>
            <person name="Taylor J.W."/>
            <person name="McEwen J.G."/>
            <person name="Clay O.K."/>
            <person name="Klein B.S."/>
            <person name="Cuomo C.A."/>
        </authorList>
    </citation>
    <scope>NUCLEOTIDE SEQUENCE [LARGE SCALE GENOMIC DNA]</scope>
    <source>
        <strain evidence="24">UAMH 3008</strain>
    </source>
</reference>
<evidence type="ECO:0000256" key="6">
    <source>
        <dbReference type="ARBA" id="ARBA00021792"/>
    </source>
</evidence>
<dbReference type="GO" id="GO:0000781">
    <property type="term" value="C:chromosome, telomeric region"/>
    <property type="evidence" value="ECO:0007669"/>
    <property type="project" value="UniProtKB-SubCell"/>
</dbReference>
<dbReference type="InterPro" id="IPR036465">
    <property type="entry name" value="vWFA_dom_sf"/>
</dbReference>